<protein>
    <submittedName>
        <fullName evidence="1">Uncharacterized protein</fullName>
    </submittedName>
</protein>
<evidence type="ECO:0000313" key="2">
    <source>
        <dbReference type="Proteomes" id="UP000827872"/>
    </source>
</evidence>
<reference evidence="1" key="1">
    <citation type="submission" date="2021-08" db="EMBL/GenBank/DDBJ databases">
        <title>The first chromosome-level gecko genome reveals the dynamic sex chromosomes of Neotropical dwarf geckos (Sphaerodactylidae: Sphaerodactylus).</title>
        <authorList>
            <person name="Pinto B.J."/>
            <person name="Keating S.E."/>
            <person name="Gamble T."/>
        </authorList>
    </citation>
    <scope>NUCLEOTIDE SEQUENCE</scope>
    <source>
        <strain evidence="1">TG3544</strain>
    </source>
</reference>
<organism evidence="1 2">
    <name type="scientific">Sphaerodactylus townsendi</name>
    <dbReference type="NCBI Taxonomy" id="933632"/>
    <lineage>
        <taxon>Eukaryota</taxon>
        <taxon>Metazoa</taxon>
        <taxon>Chordata</taxon>
        <taxon>Craniata</taxon>
        <taxon>Vertebrata</taxon>
        <taxon>Euteleostomi</taxon>
        <taxon>Lepidosauria</taxon>
        <taxon>Squamata</taxon>
        <taxon>Bifurcata</taxon>
        <taxon>Gekkota</taxon>
        <taxon>Sphaerodactylidae</taxon>
        <taxon>Sphaerodactylus</taxon>
    </lineage>
</organism>
<accession>A0ACB8FZD0</accession>
<dbReference type="Proteomes" id="UP000827872">
    <property type="component" value="Linkage Group LG02"/>
</dbReference>
<gene>
    <name evidence="1" type="ORF">K3G42_001795</name>
</gene>
<evidence type="ECO:0000313" key="1">
    <source>
        <dbReference type="EMBL" id="KAH8012798.1"/>
    </source>
</evidence>
<dbReference type="EMBL" id="CM037615">
    <property type="protein sequence ID" value="KAH8012798.1"/>
    <property type="molecule type" value="Genomic_DNA"/>
</dbReference>
<sequence length="235" mass="25136">MLALIFPLPVSYHSSALNWYLNQGEILVRDNEMQIHLNSPRWFQEDEATMASPADWLGVTSGRRALASAAQTAPTPFKPGTGHVCALLRPATKIVVLGDAAEASPGLPLMSAIGKKGSKSPAASAAPLISHLCHVLRARSIAGDADAALSYDEEFRKSASYSPNARWDAVYNPAWTYSVQPFSRPQQASFKKKASPRGDSRVSALSPFMAPGPLQAPTTGGRVDWATPQQAAPIE</sequence>
<comment type="caution">
    <text evidence="1">The sequence shown here is derived from an EMBL/GenBank/DDBJ whole genome shotgun (WGS) entry which is preliminary data.</text>
</comment>
<proteinExistence type="predicted"/>
<keyword evidence="2" id="KW-1185">Reference proteome</keyword>
<name>A0ACB8FZD0_9SAUR</name>